<dbReference type="InterPro" id="IPR050766">
    <property type="entry name" value="Bact_Lucif_Oxidored"/>
</dbReference>
<organism evidence="2 3">
    <name type="scientific">Hydrogenovibrio thermophilus</name>
    <dbReference type="NCBI Taxonomy" id="265883"/>
    <lineage>
        <taxon>Bacteria</taxon>
        <taxon>Pseudomonadati</taxon>
        <taxon>Pseudomonadota</taxon>
        <taxon>Gammaproteobacteria</taxon>
        <taxon>Thiotrichales</taxon>
        <taxon>Piscirickettsiaceae</taxon>
        <taxon>Hydrogenovibrio</taxon>
    </lineage>
</organism>
<sequence length="343" mass="38029">MGAEKSLTLGAMFHVTPLGDEDATRTYQRFTDLAVSLETLGYEEAWVTEHHFNAYSLTPVPTLLMSHFLANTRRLKLGAAAVLVGFHNPINVAEQLATLSALAPGRVLCGFAKGGPFESQNAVFKAEQSESRERMNEAVPAMLDLLKGETVTHQGHFYQWDNVDLTPKGGFSHREAFIASADDSSLTMAARQDVGLMAAQFWDLERIERNAGVYRQAHPKSARPDLMAARGLFMDDDPEQARRLAWQHIESFRAQKAQLWGKGQGPMSKLSPDELLQRMLVGTPQDIVGQVLTLHRAGVTRLALNPLTSSPEQRLKQFEWFVLAVWPQVQAALNADLSARHST</sequence>
<protein>
    <submittedName>
        <fullName evidence="2">LLM class flavin-dependent oxidoreductase</fullName>
    </submittedName>
</protein>
<dbReference type="KEGG" id="htr:EPV75_11010"/>
<keyword evidence="3" id="KW-1185">Reference proteome</keyword>
<dbReference type="InterPro" id="IPR036661">
    <property type="entry name" value="Luciferase-like_sf"/>
</dbReference>
<dbReference type="InterPro" id="IPR011251">
    <property type="entry name" value="Luciferase-like_dom"/>
</dbReference>
<dbReference type="PANTHER" id="PTHR30137">
    <property type="entry name" value="LUCIFERASE-LIKE MONOOXYGENASE"/>
    <property type="match status" value="1"/>
</dbReference>
<dbReference type="RefSeq" id="WP_128385417.1">
    <property type="nucleotide sequence ID" value="NZ_CP035033.1"/>
</dbReference>
<dbReference type="AlphaFoldDB" id="A0A410H5F4"/>
<dbReference type="Gene3D" id="3.20.20.30">
    <property type="entry name" value="Luciferase-like domain"/>
    <property type="match status" value="1"/>
</dbReference>
<dbReference type="PANTHER" id="PTHR30137:SF6">
    <property type="entry name" value="LUCIFERASE-LIKE MONOOXYGENASE"/>
    <property type="match status" value="1"/>
</dbReference>
<dbReference type="Proteomes" id="UP000285478">
    <property type="component" value="Chromosome"/>
</dbReference>
<name>A0A410H5F4_9GAMM</name>
<gene>
    <name evidence="2" type="ORF">EPV75_11010</name>
</gene>
<dbReference type="Pfam" id="PF00296">
    <property type="entry name" value="Bac_luciferase"/>
    <property type="match status" value="1"/>
</dbReference>
<proteinExistence type="predicted"/>
<evidence type="ECO:0000259" key="1">
    <source>
        <dbReference type="Pfam" id="PF00296"/>
    </source>
</evidence>
<accession>A0A410H5F4</accession>
<dbReference type="EMBL" id="CP035033">
    <property type="protein sequence ID" value="QAB16155.1"/>
    <property type="molecule type" value="Genomic_DNA"/>
</dbReference>
<dbReference type="SUPFAM" id="SSF51679">
    <property type="entry name" value="Bacterial luciferase-like"/>
    <property type="match status" value="1"/>
</dbReference>
<dbReference type="GO" id="GO:0005829">
    <property type="term" value="C:cytosol"/>
    <property type="evidence" value="ECO:0007669"/>
    <property type="project" value="TreeGrafter"/>
</dbReference>
<evidence type="ECO:0000313" key="3">
    <source>
        <dbReference type="Proteomes" id="UP000285478"/>
    </source>
</evidence>
<feature type="domain" description="Luciferase-like" evidence="1">
    <location>
        <begin position="20"/>
        <end position="301"/>
    </location>
</feature>
<evidence type="ECO:0000313" key="2">
    <source>
        <dbReference type="EMBL" id="QAB16155.1"/>
    </source>
</evidence>
<reference evidence="2 3" key="1">
    <citation type="journal article" date="2018" name="Environ. Microbiol.">
        <title>Genomes of ubiquitous marine and hypersaline Hydrogenovibrio, Thiomicrorhabdus and Thiomicrospira spp. encode a diversity of mechanisms to sustain chemolithoautotrophy in heterogeneous environments.</title>
        <authorList>
            <person name="Scott K.M."/>
            <person name="Williams J."/>
            <person name="Porter C.M.B."/>
            <person name="Russel S."/>
            <person name="Harmer T.L."/>
            <person name="Paul J.H."/>
            <person name="Antonen K.M."/>
            <person name="Bridges M.K."/>
            <person name="Camper G.J."/>
            <person name="Campla C.K."/>
            <person name="Casella L.G."/>
            <person name="Chase E."/>
            <person name="Conrad J.W."/>
            <person name="Cruz M.C."/>
            <person name="Dunlap D.S."/>
            <person name="Duran L."/>
            <person name="Fahsbender E.M."/>
            <person name="Goldsmith D.B."/>
            <person name="Keeley R.F."/>
            <person name="Kondoff M.R."/>
            <person name="Kussy B.I."/>
            <person name="Lane M.K."/>
            <person name="Lawler S."/>
            <person name="Leigh B.A."/>
            <person name="Lewis C."/>
            <person name="Lostal L.M."/>
            <person name="Marking D."/>
            <person name="Mancera P.A."/>
            <person name="McClenthan E.C."/>
            <person name="McIntyre E.A."/>
            <person name="Mine J.A."/>
            <person name="Modi S."/>
            <person name="Moore B.D."/>
            <person name="Morgan W.A."/>
            <person name="Nelson K.M."/>
            <person name="Nguyen K.N."/>
            <person name="Ogburn N."/>
            <person name="Parrino D.G."/>
            <person name="Pedapudi A.D."/>
            <person name="Pelham R.P."/>
            <person name="Preece A.M."/>
            <person name="Rampersad E.A."/>
            <person name="Richardson J.C."/>
            <person name="Rodgers C.M."/>
            <person name="Schaffer B.L."/>
            <person name="Sheridan N.E."/>
            <person name="Solone M.R."/>
            <person name="Staley Z.R."/>
            <person name="Tabuchi M."/>
            <person name="Waide R.J."/>
            <person name="Wanjugi P.W."/>
            <person name="Young S."/>
            <person name="Clum A."/>
            <person name="Daum C."/>
            <person name="Huntemann M."/>
            <person name="Ivanova N."/>
            <person name="Kyrpides N."/>
            <person name="Mikhailova N."/>
            <person name="Palaniappan K."/>
            <person name="Pillay M."/>
            <person name="Reddy T.B.K."/>
            <person name="Shapiro N."/>
            <person name="Stamatis D."/>
            <person name="Varghese N."/>
            <person name="Woyke T."/>
            <person name="Boden R."/>
            <person name="Freyermuth S.K."/>
            <person name="Kerfeld C.A."/>
        </authorList>
    </citation>
    <scope>NUCLEOTIDE SEQUENCE [LARGE SCALE GENOMIC DNA]</scope>
    <source>
        <strain evidence="2 3">JR-2</strain>
    </source>
</reference>
<dbReference type="GO" id="GO:0016705">
    <property type="term" value="F:oxidoreductase activity, acting on paired donors, with incorporation or reduction of molecular oxygen"/>
    <property type="evidence" value="ECO:0007669"/>
    <property type="project" value="InterPro"/>
</dbReference>